<protein>
    <submittedName>
        <fullName evidence="1">Uncharacterized protein</fullName>
    </submittedName>
</protein>
<reference evidence="1" key="1">
    <citation type="submission" date="2009-06" db="EMBL/GenBank/DDBJ databases">
        <title>Complete sequence of chromosome of Geopacillus sp. WCH70.</title>
        <authorList>
            <consortium name="US DOE Joint Genome Institute"/>
            <person name="Lucas S."/>
            <person name="Copeland A."/>
            <person name="Lapidus A."/>
            <person name="Glavina del Rio T."/>
            <person name="Dalin E."/>
            <person name="Tice H."/>
            <person name="Bruce D."/>
            <person name="Goodwin L."/>
            <person name="Pitluck S."/>
            <person name="Chertkov O."/>
            <person name="Brettin T."/>
            <person name="Detter J.C."/>
            <person name="Han C."/>
            <person name="Larimer F."/>
            <person name="Land M."/>
            <person name="Hauser L."/>
            <person name="Kyrpides N."/>
            <person name="Mikhailova N."/>
            <person name="Brumm P."/>
            <person name="Mead D.A."/>
            <person name="Richardson P."/>
        </authorList>
    </citation>
    <scope>NUCLEOTIDE SEQUENCE [LARGE SCALE GENOMIC DNA]</scope>
    <source>
        <strain evidence="1">WCH70</strain>
    </source>
</reference>
<gene>
    <name evidence="1" type="ordered locus">GWCH70_3099</name>
</gene>
<name>C5D8C1_GEOSW</name>
<proteinExistence type="predicted"/>
<organism evidence="1">
    <name type="scientific">Geobacillus sp. (strain WCH70)</name>
    <dbReference type="NCBI Taxonomy" id="471223"/>
    <lineage>
        <taxon>Bacteria</taxon>
        <taxon>Bacillati</taxon>
        <taxon>Bacillota</taxon>
        <taxon>Bacilli</taxon>
        <taxon>Bacillales</taxon>
        <taxon>Anoxybacillaceae</taxon>
        <taxon>Geobacillus</taxon>
    </lineage>
</organism>
<dbReference type="InterPro" id="IPR010982">
    <property type="entry name" value="Lambda_DNA-bd_dom_sf"/>
</dbReference>
<sequence>MAIKNVDVIRDEKAIFQQLDHSTKKLLKDDPDLKPIFDQLREDVRKELGDFITVTEQDIKRPFICSKCGEPWEQYVYVVVRNFRNSKNKATGCPTCANKNKEHNNKLKRKALVLKNEGFTQKEIGEILGRTQSTISSWLSNM</sequence>
<dbReference type="HOGENOM" id="CLU_1813037_0_0_9"/>
<dbReference type="Gene3D" id="1.10.260.40">
    <property type="entry name" value="lambda repressor-like DNA-binding domains"/>
    <property type="match status" value="1"/>
</dbReference>
<accession>C5D8C1</accession>
<dbReference type="OrthoDB" id="10006107at2"/>
<dbReference type="AlphaFoldDB" id="C5D8C1"/>
<evidence type="ECO:0000313" key="1">
    <source>
        <dbReference type="EMBL" id="ACS25759.1"/>
    </source>
</evidence>
<dbReference type="KEGG" id="gwc:GWCH70_3099"/>
<dbReference type="EMBL" id="CP001638">
    <property type="protein sequence ID" value="ACS25759.1"/>
    <property type="molecule type" value="Genomic_DNA"/>
</dbReference>
<dbReference type="GO" id="GO:0003677">
    <property type="term" value="F:DNA binding"/>
    <property type="evidence" value="ECO:0007669"/>
    <property type="project" value="InterPro"/>
</dbReference>